<keyword evidence="4" id="KW-0997">Cell inner membrane</keyword>
<keyword evidence="11" id="KW-1185">Reference proteome</keyword>
<evidence type="ECO:0000256" key="5">
    <source>
        <dbReference type="ARBA" id="ARBA00022692"/>
    </source>
</evidence>
<evidence type="ECO:0000256" key="2">
    <source>
        <dbReference type="ARBA" id="ARBA00022448"/>
    </source>
</evidence>
<dbReference type="Pfam" id="PF04143">
    <property type="entry name" value="Sulf_transp"/>
    <property type="match status" value="1"/>
</dbReference>
<feature type="transmembrane region" description="Helical" evidence="9">
    <location>
        <begin position="41"/>
        <end position="59"/>
    </location>
</feature>
<dbReference type="RefSeq" id="WP_010020005.1">
    <property type="nucleotide sequence ID" value="NZ_PUFN01000017.1"/>
</dbReference>
<dbReference type="InterPro" id="IPR007272">
    <property type="entry name" value="Sulf_transp_TsuA/YedE"/>
</dbReference>
<keyword evidence="6 9" id="KW-1133">Transmembrane helix</keyword>
<name>A0A4V3A319_9LACO</name>
<sequence length="433" mass="47204">MENVDRSIEPNPIKWDKAIGFVLFFILIIGAPFVLPSNMHYLRLLMGLALGYILSRSYTGFAGSVNRAYKTGSTKLMRTMMFMFLITAIANVTFLMFTKDLTTYALSINPINLGLILGGLLFGFGMAFSSCCATGVMTDLATDLPRAGVTLVFFCLGVFLGFPLQATQSWIKGSIATSATGKKFAQGIYMPDWFKWDGLDGYLGAVILTALLVSLVIYLSYRYEKKRRQKDTYSGVPSERVQDSPQDEDIANFTMGSESTYNVLFKKPWTLKQDAVGMTIIFVLMMGLTKSGWGASTPYGFWFGKVLNIFGVSATSLANFTHQPAAVYSGPFLANGVTVQNMGIFLGAIIFIFTAGLFKQTMHSVSTLNFKSASLFALGGFTMGFGTRLSNGCNVGALYTPIAQFSVSGWIFLAALVLGGIIGNKLSKTIYGY</sequence>
<dbReference type="AlphaFoldDB" id="A0A4V3A319"/>
<evidence type="ECO:0000256" key="8">
    <source>
        <dbReference type="ARBA" id="ARBA00035655"/>
    </source>
</evidence>
<keyword evidence="3" id="KW-1003">Cell membrane</keyword>
<keyword evidence="7 9" id="KW-0472">Membrane</keyword>
<organism evidence="10 11">
    <name type="scientific">Companilactobacillus farciminis</name>
    <dbReference type="NCBI Taxonomy" id="1612"/>
    <lineage>
        <taxon>Bacteria</taxon>
        <taxon>Bacillati</taxon>
        <taxon>Bacillota</taxon>
        <taxon>Bacilli</taxon>
        <taxon>Lactobacillales</taxon>
        <taxon>Lactobacillaceae</taxon>
        <taxon>Companilactobacillus</taxon>
    </lineage>
</organism>
<feature type="transmembrane region" description="Helical" evidence="9">
    <location>
        <begin position="370"/>
        <end position="390"/>
    </location>
</feature>
<feature type="transmembrane region" description="Helical" evidence="9">
    <location>
        <begin position="402"/>
        <end position="423"/>
    </location>
</feature>
<dbReference type="OrthoDB" id="9794165at2"/>
<comment type="similarity">
    <text evidence="8">Belongs to the TsuA/YedE (TC 9.B.102) family.</text>
</comment>
<evidence type="ECO:0000256" key="4">
    <source>
        <dbReference type="ARBA" id="ARBA00022519"/>
    </source>
</evidence>
<evidence type="ECO:0000256" key="9">
    <source>
        <dbReference type="SAM" id="Phobius"/>
    </source>
</evidence>
<dbReference type="EMBL" id="PUFN01000017">
    <property type="protein sequence ID" value="TDG72206.1"/>
    <property type="molecule type" value="Genomic_DNA"/>
</dbReference>
<evidence type="ECO:0000256" key="3">
    <source>
        <dbReference type="ARBA" id="ARBA00022475"/>
    </source>
</evidence>
<evidence type="ECO:0000313" key="10">
    <source>
        <dbReference type="EMBL" id="TDG72206.1"/>
    </source>
</evidence>
<dbReference type="Proteomes" id="UP000295257">
    <property type="component" value="Unassembled WGS sequence"/>
</dbReference>
<evidence type="ECO:0000256" key="6">
    <source>
        <dbReference type="ARBA" id="ARBA00022989"/>
    </source>
</evidence>
<feature type="transmembrane region" description="Helical" evidence="9">
    <location>
        <begin position="201"/>
        <end position="221"/>
    </location>
</feature>
<feature type="transmembrane region" description="Helical" evidence="9">
    <location>
        <begin position="275"/>
        <end position="293"/>
    </location>
</feature>
<keyword evidence="2" id="KW-0813">Transport</keyword>
<evidence type="ECO:0000313" key="11">
    <source>
        <dbReference type="Proteomes" id="UP000295257"/>
    </source>
</evidence>
<dbReference type="PANTHER" id="PTHR30574:SF1">
    <property type="entry name" value="SULPHUR TRANSPORT DOMAIN-CONTAINING PROTEIN"/>
    <property type="match status" value="1"/>
</dbReference>
<keyword evidence="5 9" id="KW-0812">Transmembrane</keyword>
<dbReference type="GO" id="GO:0005886">
    <property type="term" value="C:plasma membrane"/>
    <property type="evidence" value="ECO:0007669"/>
    <property type="project" value="UniProtKB-SubCell"/>
</dbReference>
<reference evidence="10 11" key="1">
    <citation type="journal article" date="2019" name="Appl. Microbiol. Biotechnol.">
        <title>Uncovering carbohydrate metabolism through a genotype-phenotype association study of 56 lactic acid bacteria genomes.</title>
        <authorList>
            <person name="Buron-Moles G."/>
            <person name="Chailyan A."/>
            <person name="Dolejs I."/>
            <person name="Forster J."/>
            <person name="Miks M.H."/>
        </authorList>
    </citation>
    <scope>NUCLEOTIDE SEQUENCE [LARGE SCALE GENOMIC DNA]</scope>
    <source>
        <strain evidence="10 11">ATCC 29644</strain>
    </source>
</reference>
<feature type="transmembrane region" description="Helical" evidence="9">
    <location>
        <begin position="148"/>
        <end position="166"/>
    </location>
</feature>
<dbReference type="PANTHER" id="PTHR30574">
    <property type="entry name" value="INNER MEMBRANE PROTEIN YEDE"/>
    <property type="match status" value="1"/>
</dbReference>
<feature type="transmembrane region" description="Helical" evidence="9">
    <location>
        <begin position="80"/>
        <end position="98"/>
    </location>
</feature>
<proteinExistence type="inferred from homology"/>
<feature type="transmembrane region" description="Helical" evidence="9">
    <location>
        <begin position="110"/>
        <end position="136"/>
    </location>
</feature>
<comment type="subcellular location">
    <subcellularLocation>
        <location evidence="1">Cell inner membrane</location>
        <topology evidence="1">Multi-pass membrane protein</topology>
    </subcellularLocation>
</comment>
<protein>
    <submittedName>
        <fullName evidence="10">Uncharacterized protein</fullName>
    </submittedName>
</protein>
<accession>A0A4V3A319</accession>
<feature type="transmembrane region" description="Helical" evidence="9">
    <location>
        <begin position="339"/>
        <end position="358"/>
    </location>
</feature>
<gene>
    <name evidence="10" type="ORF">C5L30_001017</name>
</gene>
<evidence type="ECO:0000256" key="1">
    <source>
        <dbReference type="ARBA" id="ARBA00004429"/>
    </source>
</evidence>
<evidence type="ECO:0000256" key="7">
    <source>
        <dbReference type="ARBA" id="ARBA00023136"/>
    </source>
</evidence>
<comment type="caution">
    <text evidence="10">The sequence shown here is derived from an EMBL/GenBank/DDBJ whole genome shotgun (WGS) entry which is preliminary data.</text>
</comment>
<feature type="transmembrane region" description="Helical" evidence="9">
    <location>
        <begin position="18"/>
        <end position="35"/>
    </location>
</feature>